<dbReference type="WBParaSite" id="PSAMB.scaffold1742size28218.g14680.t1">
    <property type="protein sequence ID" value="PSAMB.scaffold1742size28218.g14680.t1"/>
    <property type="gene ID" value="PSAMB.scaffold1742size28218.g14680"/>
</dbReference>
<keyword evidence="1" id="KW-1185">Reference proteome</keyword>
<reference evidence="2" key="1">
    <citation type="submission" date="2022-11" db="UniProtKB">
        <authorList>
            <consortium name="WormBaseParasite"/>
        </authorList>
    </citation>
    <scope>IDENTIFICATION</scope>
</reference>
<protein>
    <submittedName>
        <fullName evidence="2">Uncharacterized protein</fullName>
    </submittedName>
</protein>
<name>A0A914VB82_9BILA</name>
<dbReference type="AlphaFoldDB" id="A0A914VB82"/>
<evidence type="ECO:0000313" key="1">
    <source>
        <dbReference type="Proteomes" id="UP000887566"/>
    </source>
</evidence>
<dbReference type="Proteomes" id="UP000887566">
    <property type="component" value="Unplaced"/>
</dbReference>
<accession>A0A914VB82</accession>
<evidence type="ECO:0000313" key="2">
    <source>
        <dbReference type="WBParaSite" id="PSAMB.scaffold1742size28218.g14680.t1"/>
    </source>
</evidence>
<organism evidence="1 2">
    <name type="scientific">Plectus sambesii</name>
    <dbReference type="NCBI Taxonomy" id="2011161"/>
    <lineage>
        <taxon>Eukaryota</taxon>
        <taxon>Metazoa</taxon>
        <taxon>Ecdysozoa</taxon>
        <taxon>Nematoda</taxon>
        <taxon>Chromadorea</taxon>
        <taxon>Plectida</taxon>
        <taxon>Plectina</taxon>
        <taxon>Plectoidea</taxon>
        <taxon>Plectidae</taxon>
        <taxon>Plectus</taxon>
    </lineage>
</organism>
<sequence length="139" mass="15686">MKRQTVQTDRQLVCDEWYRGHESGEGNLEARGHLASSSVWRSRPIIRRALMGQGRAAPTCCPINTPNPHPRTSIASCAVPLTNCRSISYHSRANFLIASRMLRRQLTRARGGDWARYGVARFPRLIAPASDRFMSHTLI</sequence>
<proteinExistence type="predicted"/>